<name>H2BY88_GILLR</name>
<gene>
    <name evidence="1" type="ORF">Gilli_1533</name>
</gene>
<organism evidence="1 2">
    <name type="scientific">Gillisia limnaea (strain DSM 15749 / LMG 21470 / R-8282)</name>
    <dbReference type="NCBI Taxonomy" id="865937"/>
    <lineage>
        <taxon>Bacteria</taxon>
        <taxon>Pseudomonadati</taxon>
        <taxon>Bacteroidota</taxon>
        <taxon>Flavobacteriia</taxon>
        <taxon>Flavobacteriales</taxon>
        <taxon>Flavobacteriaceae</taxon>
        <taxon>Gillisia</taxon>
    </lineage>
</organism>
<keyword evidence="2" id="KW-1185">Reference proteome</keyword>
<dbReference type="Pfam" id="PF02643">
    <property type="entry name" value="DUF192"/>
    <property type="match status" value="1"/>
</dbReference>
<protein>
    <recommendedName>
        <fullName evidence="3">DUF192 domain-containing protein</fullName>
    </recommendedName>
</protein>
<dbReference type="Gene3D" id="2.60.120.1140">
    <property type="entry name" value="Protein of unknown function DUF192"/>
    <property type="match status" value="1"/>
</dbReference>
<evidence type="ECO:0000313" key="1">
    <source>
        <dbReference type="EMBL" id="EHQ02180.1"/>
    </source>
</evidence>
<accession>H2BY88</accession>
<proteinExistence type="predicted"/>
<dbReference type="PANTHER" id="PTHR37953">
    <property type="entry name" value="UPF0127 PROTEIN MJ1496"/>
    <property type="match status" value="1"/>
</dbReference>
<dbReference type="InterPro" id="IPR003795">
    <property type="entry name" value="DUF192"/>
</dbReference>
<evidence type="ECO:0008006" key="3">
    <source>
        <dbReference type="Google" id="ProtNLM"/>
    </source>
</evidence>
<sequence length="162" mass="18653">MKKPSNLLLAFIISGLLFSCGDETKESSIEVPEIEFTKEGELYLLKQADTIKKVDIEIADTEYERQTGLMYRKSMEEDQGMLFIYPNEAPRSFYMKNTYIPLDIIFYDKDSSAVSFQENAKPLDETSLPSEKPAQFILELNAGKVKEWNIELGDKIDFKQLE</sequence>
<dbReference type="HOGENOM" id="CLU_097039_1_2_10"/>
<dbReference type="RefSeq" id="WP_006988492.1">
    <property type="nucleotide sequence ID" value="NZ_JH594606.1"/>
</dbReference>
<dbReference type="InterPro" id="IPR038695">
    <property type="entry name" value="Saro_0823-like_sf"/>
</dbReference>
<dbReference type="OrthoDB" id="5526466at2"/>
<dbReference type="STRING" id="865937.Gilli_1533"/>
<dbReference type="eggNOG" id="COG1430">
    <property type="taxonomic scope" value="Bacteria"/>
</dbReference>
<dbReference type="AlphaFoldDB" id="H2BY88"/>
<dbReference type="PROSITE" id="PS51257">
    <property type="entry name" value="PROKAR_LIPOPROTEIN"/>
    <property type="match status" value="1"/>
</dbReference>
<dbReference type="PANTHER" id="PTHR37953:SF1">
    <property type="entry name" value="UPF0127 PROTEIN MJ1496"/>
    <property type="match status" value="1"/>
</dbReference>
<dbReference type="EMBL" id="JH594606">
    <property type="protein sequence ID" value="EHQ02180.1"/>
    <property type="molecule type" value="Genomic_DNA"/>
</dbReference>
<reference evidence="2" key="1">
    <citation type="journal article" date="2012" name="Stand. Genomic Sci.">
        <title>Genome sequence of the Antarctic rhodopsins-containing flavobacterium Gillisia limnaea type strain (R-8282(T)).</title>
        <authorList>
            <person name="Riedel T."/>
            <person name="Held B."/>
            <person name="Nolan M."/>
            <person name="Lucas S."/>
            <person name="Lapidus A."/>
            <person name="Tice H."/>
            <person name="Del Rio T.G."/>
            <person name="Cheng J.F."/>
            <person name="Han C."/>
            <person name="Tapia R."/>
            <person name="Goodwin L.A."/>
            <person name="Pitluck S."/>
            <person name="Liolios K."/>
            <person name="Mavromatis K."/>
            <person name="Pagani I."/>
            <person name="Ivanova N."/>
            <person name="Mikhailova N."/>
            <person name="Pati A."/>
            <person name="Chen A."/>
            <person name="Palaniappan K."/>
            <person name="Land M."/>
            <person name="Rohde M."/>
            <person name="Tindall B.J."/>
            <person name="Detter J.C."/>
            <person name="Goker M."/>
            <person name="Bristow J."/>
            <person name="Eisen J.A."/>
            <person name="Markowitz V."/>
            <person name="Hugenholtz P."/>
            <person name="Kyrpides N.C."/>
            <person name="Klenk H.P."/>
            <person name="Woyke T."/>
        </authorList>
    </citation>
    <scope>NUCLEOTIDE SEQUENCE [LARGE SCALE GENOMIC DNA]</scope>
    <source>
        <strain evidence="2">DSM 15749 / LMG 21470 / R-8282</strain>
    </source>
</reference>
<dbReference type="Proteomes" id="UP000003844">
    <property type="component" value="Unassembled WGS sequence"/>
</dbReference>
<evidence type="ECO:0000313" key="2">
    <source>
        <dbReference type="Proteomes" id="UP000003844"/>
    </source>
</evidence>